<dbReference type="SMART" id="SM00729">
    <property type="entry name" value="Elp3"/>
    <property type="match status" value="1"/>
</dbReference>
<dbReference type="InterPro" id="IPR006638">
    <property type="entry name" value="Elp3/MiaA/NifB-like_rSAM"/>
</dbReference>
<dbReference type="SFLD" id="SFLDG01067">
    <property type="entry name" value="SPASM/twitch_domain_containing"/>
    <property type="match status" value="1"/>
</dbReference>
<keyword evidence="3" id="KW-0949">S-adenosyl-L-methionine</keyword>
<evidence type="ECO:0000313" key="8">
    <source>
        <dbReference type="EMBL" id="PIR95279.1"/>
    </source>
</evidence>
<dbReference type="CDD" id="cd01335">
    <property type="entry name" value="Radical_SAM"/>
    <property type="match status" value="1"/>
</dbReference>
<dbReference type="PROSITE" id="PS51918">
    <property type="entry name" value="RADICAL_SAM"/>
    <property type="match status" value="1"/>
</dbReference>
<dbReference type="SUPFAM" id="SSF102114">
    <property type="entry name" value="Radical SAM enzymes"/>
    <property type="match status" value="1"/>
</dbReference>
<organism evidence="8 9">
    <name type="scientific">Candidatus Falkowbacteria bacterium CG10_big_fil_rev_8_21_14_0_10_37_18</name>
    <dbReference type="NCBI Taxonomy" id="1974562"/>
    <lineage>
        <taxon>Bacteria</taxon>
        <taxon>Candidatus Falkowiibacteriota</taxon>
    </lineage>
</organism>
<evidence type="ECO:0000313" key="9">
    <source>
        <dbReference type="Proteomes" id="UP000229972"/>
    </source>
</evidence>
<dbReference type="InterPro" id="IPR007197">
    <property type="entry name" value="rSAM"/>
</dbReference>
<dbReference type="PIRSF" id="PIRSF037420">
    <property type="entry name" value="PQQ_syn_pqqE"/>
    <property type="match status" value="1"/>
</dbReference>
<proteinExistence type="predicted"/>
<accession>A0A2H0VA82</accession>
<name>A0A2H0VA82_9BACT</name>
<dbReference type="SFLD" id="SFLDG01386">
    <property type="entry name" value="main_SPASM_domain-containing"/>
    <property type="match status" value="1"/>
</dbReference>
<dbReference type="EMBL" id="PFAL01000030">
    <property type="protein sequence ID" value="PIR95279.1"/>
    <property type="molecule type" value="Genomic_DNA"/>
</dbReference>
<dbReference type="NCBIfam" id="TIGR04085">
    <property type="entry name" value="rSAM_more_4Fe4S"/>
    <property type="match status" value="1"/>
</dbReference>
<evidence type="ECO:0000256" key="2">
    <source>
        <dbReference type="ARBA" id="ARBA00022485"/>
    </source>
</evidence>
<dbReference type="GO" id="GO:0003824">
    <property type="term" value="F:catalytic activity"/>
    <property type="evidence" value="ECO:0007669"/>
    <property type="project" value="InterPro"/>
</dbReference>
<dbReference type="Pfam" id="PF04055">
    <property type="entry name" value="Radical_SAM"/>
    <property type="match status" value="1"/>
</dbReference>
<evidence type="ECO:0000256" key="6">
    <source>
        <dbReference type="ARBA" id="ARBA00023014"/>
    </source>
</evidence>
<evidence type="ECO:0000256" key="3">
    <source>
        <dbReference type="ARBA" id="ARBA00022691"/>
    </source>
</evidence>
<dbReference type="InterPro" id="IPR023885">
    <property type="entry name" value="4Fe4S-binding_SPASM_dom"/>
</dbReference>
<evidence type="ECO:0000259" key="7">
    <source>
        <dbReference type="PROSITE" id="PS51918"/>
    </source>
</evidence>
<dbReference type="InterPro" id="IPR058240">
    <property type="entry name" value="rSAM_sf"/>
</dbReference>
<sequence length="328" mass="37084">MSTINVVKWGLHLLEVEITTRCDLNCGHCYNRNNKSQDMPIAEVIKLIELAEDNNVLRFIISGGEAVLHPDFANLAAYLIEKKPSLKMVIQSNGLIGKHNVELLKGFDIVHLSFELDNSKIRKSSVEYIVDTAHRFIDNGIYTYLFSTIHPGNIDRIDSMVEIANKNNLDIGFNICIPGHRKNLQLLVEQKMYVMEKLYMLYLDNRILRFTSPFVSILKGQIEQEFTRIKGGCTAGVAACVVLANGDVIPCPFFRVKAGNIYEEQLEKIWLNSELFTALRQRSLFNDPCGSCQYLAHCGGCRARAYEETGVFNGFDPDCPNSLIKRPD</sequence>
<dbReference type="AlphaFoldDB" id="A0A2H0VA82"/>
<dbReference type="PANTHER" id="PTHR11228:SF7">
    <property type="entry name" value="PQQA PEPTIDE CYCLASE"/>
    <property type="match status" value="1"/>
</dbReference>
<dbReference type="SFLD" id="SFLDS00029">
    <property type="entry name" value="Radical_SAM"/>
    <property type="match status" value="1"/>
</dbReference>
<keyword evidence="4" id="KW-0479">Metal-binding</keyword>
<dbReference type="GO" id="GO:0046872">
    <property type="term" value="F:metal ion binding"/>
    <property type="evidence" value="ECO:0007669"/>
    <property type="project" value="UniProtKB-KW"/>
</dbReference>
<comment type="caution">
    <text evidence="8">The sequence shown here is derived from an EMBL/GenBank/DDBJ whole genome shotgun (WGS) entry which is preliminary data.</text>
</comment>
<dbReference type="Gene3D" id="3.20.20.70">
    <property type="entry name" value="Aldolase class I"/>
    <property type="match status" value="1"/>
</dbReference>
<reference evidence="9" key="1">
    <citation type="submission" date="2017-09" db="EMBL/GenBank/DDBJ databases">
        <title>Depth-based differentiation of microbial function through sediment-hosted aquifers and enrichment of novel symbionts in the deep terrestrial subsurface.</title>
        <authorList>
            <person name="Probst A.J."/>
            <person name="Ladd B."/>
            <person name="Jarett J.K."/>
            <person name="Geller-Mcgrath D.E."/>
            <person name="Sieber C.M.K."/>
            <person name="Emerson J.B."/>
            <person name="Anantharaman K."/>
            <person name="Thomas B.C."/>
            <person name="Malmstrom R."/>
            <person name="Stieglmeier M."/>
            <person name="Klingl A."/>
            <person name="Woyke T."/>
            <person name="Ryan C.M."/>
            <person name="Banfield J.F."/>
        </authorList>
    </citation>
    <scope>NUCLEOTIDE SEQUENCE [LARGE SCALE GENOMIC DNA]</scope>
</reference>
<protein>
    <recommendedName>
        <fullName evidence="7">Radical SAM core domain-containing protein</fullName>
    </recommendedName>
</protein>
<dbReference type="GO" id="GO:0051539">
    <property type="term" value="F:4 iron, 4 sulfur cluster binding"/>
    <property type="evidence" value="ECO:0007669"/>
    <property type="project" value="UniProtKB-KW"/>
</dbReference>
<dbReference type="InterPro" id="IPR017200">
    <property type="entry name" value="PqqE-like"/>
</dbReference>
<dbReference type="CDD" id="cd21123">
    <property type="entry name" value="SPASM_MftC-like"/>
    <property type="match status" value="1"/>
</dbReference>
<evidence type="ECO:0000256" key="1">
    <source>
        <dbReference type="ARBA" id="ARBA00001966"/>
    </source>
</evidence>
<dbReference type="InterPro" id="IPR050377">
    <property type="entry name" value="Radical_SAM_PqqE_MftC-like"/>
</dbReference>
<dbReference type="PANTHER" id="PTHR11228">
    <property type="entry name" value="RADICAL SAM DOMAIN PROTEIN"/>
    <property type="match status" value="1"/>
</dbReference>
<keyword evidence="5" id="KW-0408">Iron</keyword>
<evidence type="ECO:0000256" key="5">
    <source>
        <dbReference type="ARBA" id="ARBA00023004"/>
    </source>
</evidence>
<dbReference type="InterPro" id="IPR013785">
    <property type="entry name" value="Aldolase_TIM"/>
</dbReference>
<gene>
    <name evidence="8" type="ORF">COT93_03235</name>
</gene>
<dbReference type="Pfam" id="PF13186">
    <property type="entry name" value="SPASM"/>
    <property type="match status" value="1"/>
</dbReference>
<feature type="domain" description="Radical SAM core" evidence="7">
    <location>
        <begin position="8"/>
        <end position="211"/>
    </location>
</feature>
<evidence type="ECO:0000256" key="4">
    <source>
        <dbReference type="ARBA" id="ARBA00022723"/>
    </source>
</evidence>
<dbReference type="Proteomes" id="UP000229972">
    <property type="component" value="Unassembled WGS sequence"/>
</dbReference>
<keyword evidence="6" id="KW-0411">Iron-sulfur</keyword>
<comment type="cofactor">
    <cofactor evidence="1">
        <name>[4Fe-4S] cluster</name>
        <dbReference type="ChEBI" id="CHEBI:49883"/>
    </cofactor>
</comment>
<keyword evidence="2" id="KW-0004">4Fe-4S</keyword>